<proteinExistence type="predicted"/>
<dbReference type="EMBL" id="CM051396">
    <property type="protein sequence ID" value="KAJ4722600.1"/>
    <property type="molecule type" value="Genomic_DNA"/>
</dbReference>
<name>A0ACC1YG09_MELAZ</name>
<evidence type="ECO:0000313" key="2">
    <source>
        <dbReference type="Proteomes" id="UP001164539"/>
    </source>
</evidence>
<accession>A0ACC1YG09</accession>
<gene>
    <name evidence="1" type="ORF">OWV82_006072</name>
</gene>
<protein>
    <submittedName>
        <fullName evidence="1">Histone H1</fullName>
    </submittedName>
</protein>
<sequence length="227" mass="23893">MASATVKTAKEGKAKNATSAPRKPRAHPPYSEMINEAILALKERTGSSQFAIAKFIEEKQKANLPNNYKKLLLVQLKKLVANGKLVKVKNSFKLPPKSSSTSDTAKKPKSSSTSAAAKKPKSSSASAAAKKQKTTSTTDAGKRQKTTSSSAAIKKPKSSSASEEAKKHKSSSTSEAANKTKPKSKAKEAAVKPAKSPAKKAAVAAKAKKPKSIKSPVKKVVAKRGKK</sequence>
<evidence type="ECO:0000313" key="1">
    <source>
        <dbReference type="EMBL" id="KAJ4722600.1"/>
    </source>
</evidence>
<dbReference type="Proteomes" id="UP001164539">
    <property type="component" value="Chromosome 3"/>
</dbReference>
<comment type="caution">
    <text evidence="1">The sequence shown here is derived from an EMBL/GenBank/DDBJ whole genome shotgun (WGS) entry which is preliminary data.</text>
</comment>
<organism evidence="1 2">
    <name type="scientific">Melia azedarach</name>
    <name type="common">Chinaberry tree</name>
    <dbReference type="NCBI Taxonomy" id="155640"/>
    <lineage>
        <taxon>Eukaryota</taxon>
        <taxon>Viridiplantae</taxon>
        <taxon>Streptophyta</taxon>
        <taxon>Embryophyta</taxon>
        <taxon>Tracheophyta</taxon>
        <taxon>Spermatophyta</taxon>
        <taxon>Magnoliopsida</taxon>
        <taxon>eudicotyledons</taxon>
        <taxon>Gunneridae</taxon>
        <taxon>Pentapetalae</taxon>
        <taxon>rosids</taxon>
        <taxon>malvids</taxon>
        <taxon>Sapindales</taxon>
        <taxon>Meliaceae</taxon>
        <taxon>Melia</taxon>
    </lineage>
</organism>
<keyword evidence="2" id="KW-1185">Reference proteome</keyword>
<reference evidence="1 2" key="1">
    <citation type="journal article" date="2023" name="Science">
        <title>Complex scaffold remodeling in plant triterpene biosynthesis.</title>
        <authorList>
            <person name="De La Pena R."/>
            <person name="Hodgson H."/>
            <person name="Liu J.C."/>
            <person name="Stephenson M.J."/>
            <person name="Martin A.C."/>
            <person name="Owen C."/>
            <person name="Harkess A."/>
            <person name="Leebens-Mack J."/>
            <person name="Jimenez L.E."/>
            <person name="Osbourn A."/>
            <person name="Sattely E.S."/>
        </authorList>
    </citation>
    <scope>NUCLEOTIDE SEQUENCE [LARGE SCALE GENOMIC DNA]</scope>
    <source>
        <strain evidence="2">cv. JPN11</strain>
        <tissue evidence="1">Leaf</tissue>
    </source>
</reference>